<dbReference type="EC" id="2.8.1.6" evidence="3 13"/>
<evidence type="ECO:0000256" key="2">
    <source>
        <dbReference type="ARBA" id="ARBA00010765"/>
    </source>
</evidence>
<gene>
    <name evidence="13" type="primary">bioB</name>
    <name evidence="16" type="ordered locus">Dbac_1124</name>
</gene>
<dbReference type="NCBIfam" id="TIGR00433">
    <property type="entry name" value="bioB"/>
    <property type="match status" value="1"/>
</dbReference>
<comment type="similarity">
    <text evidence="2 13">Belongs to the radical SAM superfamily. Biotin synthase family.</text>
</comment>
<dbReference type="GO" id="GO:0005506">
    <property type="term" value="F:iron ion binding"/>
    <property type="evidence" value="ECO:0007669"/>
    <property type="project" value="UniProtKB-UniRule"/>
</dbReference>
<feature type="binding site" evidence="13 14">
    <location>
        <position position="70"/>
    </location>
    <ligand>
        <name>[4Fe-4S] cluster</name>
        <dbReference type="ChEBI" id="CHEBI:49883"/>
        <note>4Fe-4S-S-AdoMet</note>
    </ligand>
</feature>
<dbReference type="OrthoDB" id="9786826at2"/>
<dbReference type="SUPFAM" id="SSF102114">
    <property type="entry name" value="Radical SAM enzymes"/>
    <property type="match status" value="1"/>
</dbReference>
<dbReference type="HOGENOM" id="CLU_033172_2_1_7"/>
<feature type="binding site" evidence="13 14">
    <location>
        <position position="73"/>
    </location>
    <ligand>
        <name>[4Fe-4S] cluster</name>
        <dbReference type="ChEBI" id="CHEBI:49883"/>
        <note>4Fe-4S-S-AdoMet</note>
    </ligand>
</feature>
<evidence type="ECO:0000256" key="12">
    <source>
        <dbReference type="ARBA" id="ARBA00051157"/>
    </source>
</evidence>
<evidence type="ECO:0000256" key="14">
    <source>
        <dbReference type="PIRSR" id="PIRSR001619-1"/>
    </source>
</evidence>
<comment type="subunit">
    <text evidence="13">Homodimer.</text>
</comment>
<feature type="binding site" evidence="13 14">
    <location>
        <position position="66"/>
    </location>
    <ligand>
        <name>[4Fe-4S] cluster</name>
        <dbReference type="ChEBI" id="CHEBI:49883"/>
        <note>4Fe-4S-S-AdoMet</note>
    </ligand>
</feature>
<comment type="function">
    <text evidence="13">Catalyzes the conversion of dethiobiotin (DTB) to biotin by the insertion of a sulfur atom into dethiobiotin via a radical-based mechanism.</text>
</comment>
<evidence type="ECO:0000259" key="15">
    <source>
        <dbReference type="PROSITE" id="PS51918"/>
    </source>
</evidence>
<dbReference type="PIRSF" id="PIRSF001619">
    <property type="entry name" value="Biotin_synth"/>
    <property type="match status" value="1"/>
</dbReference>
<dbReference type="InterPro" id="IPR010722">
    <property type="entry name" value="BATS_dom"/>
</dbReference>
<evidence type="ECO:0000313" key="17">
    <source>
        <dbReference type="Proteomes" id="UP000002216"/>
    </source>
</evidence>
<dbReference type="InterPro" id="IPR006638">
    <property type="entry name" value="Elp3/MiaA/NifB-like_rSAM"/>
</dbReference>
<feature type="domain" description="Radical SAM core" evidence="15">
    <location>
        <begin position="48"/>
        <end position="277"/>
    </location>
</feature>
<comment type="pathway">
    <text evidence="1 13">Cofactor biosynthesis; biotin biosynthesis; biotin from 7,8-diaminononanoate: step 2/2.</text>
</comment>
<dbReference type="InterPro" id="IPR002684">
    <property type="entry name" value="Biotin_synth/BioAB"/>
</dbReference>
<dbReference type="InterPro" id="IPR013785">
    <property type="entry name" value="Aldolase_TIM"/>
</dbReference>
<comment type="catalytic activity">
    <reaction evidence="12 13">
        <text>(4R,5S)-dethiobiotin + (sulfur carrier)-SH + 2 reduced [2Fe-2S]-[ferredoxin] + 2 S-adenosyl-L-methionine = (sulfur carrier)-H + biotin + 2 5'-deoxyadenosine + 2 L-methionine + 2 oxidized [2Fe-2S]-[ferredoxin]</text>
        <dbReference type="Rhea" id="RHEA:22060"/>
        <dbReference type="Rhea" id="RHEA-COMP:10000"/>
        <dbReference type="Rhea" id="RHEA-COMP:10001"/>
        <dbReference type="Rhea" id="RHEA-COMP:14737"/>
        <dbReference type="Rhea" id="RHEA-COMP:14739"/>
        <dbReference type="ChEBI" id="CHEBI:17319"/>
        <dbReference type="ChEBI" id="CHEBI:29917"/>
        <dbReference type="ChEBI" id="CHEBI:33737"/>
        <dbReference type="ChEBI" id="CHEBI:33738"/>
        <dbReference type="ChEBI" id="CHEBI:57586"/>
        <dbReference type="ChEBI" id="CHEBI:57844"/>
        <dbReference type="ChEBI" id="CHEBI:59789"/>
        <dbReference type="ChEBI" id="CHEBI:64428"/>
        <dbReference type="ChEBI" id="CHEBI:149473"/>
        <dbReference type="EC" id="2.8.1.6"/>
    </reaction>
</comment>
<dbReference type="Pfam" id="PF06968">
    <property type="entry name" value="BATS"/>
    <property type="match status" value="1"/>
</dbReference>
<dbReference type="InterPro" id="IPR024177">
    <property type="entry name" value="Biotin_synthase"/>
</dbReference>
<keyword evidence="6 13" id="KW-0949">S-adenosyl-L-methionine</keyword>
<evidence type="ECO:0000256" key="3">
    <source>
        <dbReference type="ARBA" id="ARBA00012236"/>
    </source>
</evidence>
<keyword evidence="9 13" id="KW-0093">Biotin biosynthesis</keyword>
<comment type="caution">
    <text evidence="13">Lacks conserved residue(s) required for the propagation of feature annotation.</text>
</comment>
<dbReference type="GO" id="GO:0004076">
    <property type="term" value="F:biotin synthase activity"/>
    <property type="evidence" value="ECO:0007669"/>
    <property type="project" value="UniProtKB-UniRule"/>
</dbReference>
<keyword evidence="4 13" id="KW-0004">4Fe-4S</keyword>
<sequence>MLHPLITRLTSQILDGTPLTEEQGRLLAGLESDHTTELLFAANSVTRAMGHRPFTCSITNAKSGTCSQDCRFCAQSGHYTTGSPNHPLLPLDELIENGLAMHKAGASCYSLVTSGLMLSSDEITRICACIETLRSRTTLELSASLGLLNNDYARRLVQAGLTRYHHNLETARSHFPSICTTHSYDEDIATIRLAKEHGLKICSGGILGLGESWAQRIELAATLAELDVDTVPLNFLSPIPGTPLEASPLLSAHDALKSVALFRLMLPQVSITIAGGRERVLGDYQSWLPLAGANGMMIGNYLTTKGRNLEADLRMLEQGKWI</sequence>
<evidence type="ECO:0000256" key="1">
    <source>
        <dbReference type="ARBA" id="ARBA00004942"/>
    </source>
</evidence>
<evidence type="ECO:0000256" key="7">
    <source>
        <dbReference type="ARBA" id="ARBA00022714"/>
    </source>
</evidence>
<keyword evidence="10 13" id="KW-0408">Iron</keyword>
<proteinExistence type="inferred from homology"/>
<dbReference type="SMART" id="SM00876">
    <property type="entry name" value="BATS"/>
    <property type="match status" value="1"/>
</dbReference>
<evidence type="ECO:0000256" key="13">
    <source>
        <dbReference type="HAMAP-Rule" id="MF_01694"/>
    </source>
</evidence>
<dbReference type="Proteomes" id="UP000002216">
    <property type="component" value="Chromosome"/>
</dbReference>
<dbReference type="SFLD" id="SFLDS00029">
    <property type="entry name" value="Radical_SAM"/>
    <property type="match status" value="1"/>
</dbReference>
<accession>C7LR82</accession>
<evidence type="ECO:0000256" key="6">
    <source>
        <dbReference type="ARBA" id="ARBA00022691"/>
    </source>
</evidence>
<feature type="binding site" evidence="13 14">
    <location>
        <position position="110"/>
    </location>
    <ligand>
        <name>[2Fe-2S] cluster</name>
        <dbReference type="ChEBI" id="CHEBI:190135"/>
    </ligand>
</feature>
<dbReference type="SFLD" id="SFLDG01278">
    <property type="entry name" value="biotin_synthase_like"/>
    <property type="match status" value="1"/>
</dbReference>
<evidence type="ECO:0000313" key="16">
    <source>
        <dbReference type="EMBL" id="ACU89228.1"/>
    </source>
</evidence>
<comment type="cofactor">
    <cofactor evidence="13 14">
        <name>[4Fe-4S] cluster</name>
        <dbReference type="ChEBI" id="CHEBI:49883"/>
    </cofactor>
    <text evidence="13 14">Binds 1 [4Fe-4S] cluster. The cluster is coordinated with 3 cysteines and an exchangeable S-adenosyl-L-methionine.</text>
</comment>
<dbReference type="GO" id="GO:0051539">
    <property type="term" value="F:4 iron, 4 sulfur cluster binding"/>
    <property type="evidence" value="ECO:0007669"/>
    <property type="project" value="UniProtKB-KW"/>
</dbReference>
<evidence type="ECO:0000256" key="9">
    <source>
        <dbReference type="ARBA" id="ARBA00022756"/>
    </source>
</evidence>
<dbReference type="HAMAP" id="MF_01694">
    <property type="entry name" value="BioB"/>
    <property type="match status" value="1"/>
</dbReference>
<dbReference type="KEGG" id="dba:Dbac_1124"/>
<protein>
    <recommendedName>
        <fullName evidence="3 13">Biotin synthase</fullName>
        <ecNumber evidence="3 13">2.8.1.6</ecNumber>
    </recommendedName>
</protein>
<dbReference type="STRING" id="525897.Dbac_1124"/>
<dbReference type="SMART" id="SM00729">
    <property type="entry name" value="Elp3"/>
    <property type="match status" value="1"/>
</dbReference>
<evidence type="ECO:0000256" key="5">
    <source>
        <dbReference type="ARBA" id="ARBA00022679"/>
    </source>
</evidence>
<dbReference type="PROSITE" id="PS51918">
    <property type="entry name" value="RADICAL_SAM"/>
    <property type="match status" value="1"/>
</dbReference>
<organism evidence="16 17">
    <name type="scientific">Desulfomicrobium baculatum (strain DSM 4028 / VKM B-1378 / X)</name>
    <name type="common">Desulfovibrio baculatus</name>
    <dbReference type="NCBI Taxonomy" id="525897"/>
    <lineage>
        <taxon>Bacteria</taxon>
        <taxon>Pseudomonadati</taxon>
        <taxon>Thermodesulfobacteriota</taxon>
        <taxon>Desulfovibrionia</taxon>
        <taxon>Desulfovibrionales</taxon>
        <taxon>Desulfomicrobiaceae</taxon>
        <taxon>Desulfomicrobium</taxon>
    </lineage>
</organism>
<name>C7LR82_DESBD</name>
<dbReference type="EMBL" id="CP001629">
    <property type="protein sequence ID" value="ACU89228.1"/>
    <property type="molecule type" value="Genomic_DNA"/>
</dbReference>
<reference evidence="16 17" key="1">
    <citation type="journal article" date="2009" name="Stand. Genomic Sci.">
        <title>Complete genome sequence of Desulfomicrobium baculatum type strain (X).</title>
        <authorList>
            <person name="Copeland A."/>
            <person name="Spring S."/>
            <person name="Goker M."/>
            <person name="Schneider S."/>
            <person name="Lapidus A."/>
            <person name="Del Rio T.G."/>
            <person name="Tice H."/>
            <person name="Cheng J.F."/>
            <person name="Chen F."/>
            <person name="Nolan M."/>
            <person name="Bruce D."/>
            <person name="Goodwin L."/>
            <person name="Pitluck S."/>
            <person name="Ivanova N."/>
            <person name="Mavrommatis K."/>
            <person name="Ovchinnikova G."/>
            <person name="Pati A."/>
            <person name="Chen A."/>
            <person name="Palaniappan K."/>
            <person name="Land M."/>
            <person name="Hauser L."/>
            <person name="Chang Y.J."/>
            <person name="Jeffries C.C."/>
            <person name="Meincke L."/>
            <person name="Sims D."/>
            <person name="Brettin T."/>
            <person name="Detter J.C."/>
            <person name="Han C."/>
            <person name="Chain P."/>
            <person name="Bristow J."/>
            <person name="Eisen J.A."/>
            <person name="Markowitz V."/>
            <person name="Hugenholtz P."/>
            <person name="Kyrpides N.C."/>
            <person name="Klenk H.P."/>
            <person name="Lucas S."/>
        </authorList>
    </citation>
    <scope>NUCLEOTIDE SEQUENCE [LARGE SCALE GENOMIC DNA]</scope>
    <source>
        <strain evidence="17">DSM 4028 / VKM B-1378 / X</strain>
    </source>
</reference>
<comment type="cofactor">
    <cofactor evidence="13">
        <name>[2Fe-2S] cluster</name>
        <dbReference type="ChEBI" id="CHEBI:190135"/>
    </cofactor>
    <text evidence="13">Binds 1 [2Fe-2S] cluster. The cluster is coordinated with 3 cysteines and 1 arginine.</text>
</comment>
<evidence type="ECO:0000256" key="10">
    <source>
        <dbReference type="ARBA" id="ARBA00023004"/>
    </source>
</evidence>
<keyword evidence="8 13" id="KW-0479">Metal-binding</keyword>
<dbReference type="InterPro" id="IPR007197">
    <property type="entry name" value="rSAM"/>
</dbReference>
<dbReference type="UniPathway" id="UPA00078">
    <property type="reaction ID" value="UER00162"/>
</dbReference>
<comment type="cofactor">
    <cofactor evidence="14">
        <name>[2Fe-2S] cluster</name>
        <dbReference type="ChEBI" id="CHEBI:190135"/>
    </cofactor>
    <text evidence="14">Binds 1 [2Fe-2S] cluster. The cluster is coordinated with 3 cysteines and 1 arginine.</text>
</comment>
<dbReference type="RefSeq" id="WP_015773326.1">
    <property type="nucleotide sequence ID" value="NC_013173.1"/>
</dbReference>
<dbReference type="GO" id="GO:0051537">
    <property type="term" value="F:2 iron, 2 sulfur cluster binding"/>
    <property type="evidence" value="ECO:0007669"/>
    <property type="project" value="UniProtKB-KW"/>
</dbReference>
<dbReference type="GO" id="GO:0009102">
    <property type="term" value="P:biotin biosynthetic process"/>
    <property type="evidence" value="ECO:0007669"/>
    <property type="project" value="UniProtKB-UniRule"/>
</dbReference>
<dbReference type="InterPro" id="IPR058240">
    <property type="entry name" value="rSAM_sf"/>
</dbReference>
<dbReference type="SFLD" id="SFLDG01060">
    <property type="entry name" value="BATS_domain_containing"/>
    <property type="match status" value="1"/>
</dbReference>
<dbReference type="Pfam" id="PF04055">
    <property type="entry name" value="Radical_SAM"/>
    <property type="match status" value="1"/>
</dbReference>
<dbReference type="CDD" id="cd01335">
    <property type="entry name" value="Radical_SAM"/>
    <property type="match status" value="1"/>
</dbReference>
<evidence type="ECO:0000256" key="4">
    <source>
        <dbReference type="ARBA" id="ARBA00022485"/>
    </source>
</evidence>
<evidence type="ECO:0000256" key="8">
    <source>
        <dbReference type="ARBA" id="ARBA00022723"/>
    </source>
</evidence>
<feature type="binding site" evidence="13 14">
    <location>
        <position position="202"/>
    </location>
    <ligand>
        <name>[2Fe-2S] cluster</name>
        <dbReference type="ChEBI" id="CHEBI:190135"/>
    </ligand>
</feature>
<dbReference type="eggNOG" id="COG0502">
    <property type="taxonomic scope" value="Bacteria"/>
</dbReference>
<dbReference type="Gene3D" id="3.20.20.70">
    <property type="entry name" value="Aldolase class I"/>
    <property type="match status" value="1"/>
</dbReference>
<feature type="binding site" evidence="13 14">
    <location>
        <position position="142"/>
    </location>
    <ligand>
        <name>[2Fe-2S] cluster</name>
        <dbReference type="ChEBI" id="CHEBI:190135"/>
    </ligand>
</feature>
<evidence type="ECO:0000256" key="11">
    <source>
        <dbReference type="ARBA" id="ARBA00023014"/>
    </source>
</evidence>
<keyword evidence="11 13" id="KW-0411">Iron-sulfur</keyword>
<keyword evidence="5 13" id="KW-0808">Transferase</keyword>
<keyword evidence="17" id="KW-1185">Reference proteome</keyword>
<dbReference type="AlphaFoldDB" id="C7LR82"/>
<dbReference type="PANTHER" id="PTHR22976">
    <property type="entry name" value="BIOTIN SYNTHASE"/>
    <property type="match status" value="1"/>
</dbReference>
<dbReference type="PANTHER" id="PTHR22976:SF2">
    <property type="entry name" value="BIOTIN SYNTHASE, MITOCHONDRIAL"/>
    <property type="match status" value="1"/>
</dbReference>
<keyword evidence="7 13" id="KW-0001">2Fe-2S</keyword>